<dbReference type="Gene3D" id="3.40.50.1820">
    <property type="entry name" value="alpha/beta hydrolase"/>
    <property type="match status" value="1"/>
</dbReference>
<evidence type="ECO:0008006" key="4">
    <source>
        <dbReference type="Google" id="ProtNLM"/>
    </source>
</evidence>
<evidence type="ECO:0000256" key="1">
    <source>
        <dbReference type="SAM" id="SignalP"/>
    </source>
</evidence>
<proteinExistence type="predicted"/>
<feature type="signal peptide" evidence="1">
    <location>
        <begin position="1"/>
        <end position="21"/>
    </location>
</feature>
<accession>A0ABZ2LF15</accession>
<gene>
    <name evidence="2" type="ORF">LVJ94_20155</name>
</gene>
<evidence type="ECO:0000313" key="3">
    <source>
        <dbReference type="Proteomes" id="UP001374803"/>
    </source>
</evidence>
<keyword evidence="1" id="KW-0732">Signal</keyword>
<reference evidence="2" key="1">
    <citation type="submission" date="2021-12" db="EMBL/GenBank/DDBJ databases">
        <title>Discovery of the Pendulisporaceae a myxobacterial family with distinct sporulation behavior and unique specialized metabolism.</title>
        <authorList>
            <person name="Garcia R."/>
            <person name="Popoff A."/>
            <person name="Bader C.D."/>
            <person name="Loehr J."/>
            <person name="Walesch S."/>
            <person name="Walt C."/>
            <person name="Boldt J."/>
            <person name="Bunk B."/>
            <person name="Haeckl F.J.F.P.J."/>
            <person name="Gunesch A.P."/>
            <person name="Birkelbach J."/>
            <person name="Nuebel U."/>
            <person name="Pietschmann T."/>
            <person name="Bach T."/>
            <person name="Mueller R."/>
        </authorList>
    </citation>
    <scope>NUCLEOTIDE SEQUENCE</scope>
    <source>
        <strain evidence="2">MSr11367</strain>
    </source>
</reference>
<dbReference type="InterPro" id="IPR029058">
    <property type="entry name" value="AB_hydrolase_fold"/>
</dbReference>
<feature type="chain" id="PRO_5045191829" description="Tannase/feruloyl esterase family alpha/beta hydrolase" evidence="1">
    <location>
        <begin position="22"/>
        <end position="533"/>
    </location>
</feature>
<dbReference type="RefSeq" id="WP_394839204.1">
    <property type="nucleotide sequence ID" value="NZ_CP089929.1"/>
</dbReference>
<dbReference type="EMBL" id="CP089983">
    <property type="protein sequence ID" value="WXB09532.1"/>
    <property type="molecule type" value="Genomic_DNA"/>
</dbReference>
<evidence type="ECO:0000313" key="2">
    <source>
        <dbReference type="EMBL" id="WXB09532.1"/>
    </source>
</evidence>
<keyword evidence="3" id="KW-1185">Reference proteome</keyword>
<sequence>MAKPWKVGVVGMRIVSVGLLAASAGMFTGGCGATDENARGPSTSEPTDESDPLHISIDGFGWWRGCAGINFALRGVAKNVTCVESDDLTTNNEATTPLDNSLQGLPAGAFTPRTDRQVISPEGASRTPITKKVPGVQVSASFGDKDEARFVVRLPNDWNGKLVTGASSSTRSEYGLDYAWSDYVVQQGYAFIATNKGMYNARATTKDDPAGCQLAPDGAPGPFSNTYLHFYFADPQNSFKEWSVRTVQAAKIGQRLSLVHYGRLAQRNYAVGISAGGWTVRHVLENYPAYFDGGIDWEGVLFTAEQNLLRDYPVALSNWPAYRSSNYDTNSDAYKNIIAYGYGDEVKVGPQAANPFSPQQGSYFETHANNYWQLLHCFAARKVDPTYNGPWAQYDYGARDAELHLTEKSKDGITSGKIRRPLISVAGTMDNICLMKTDNRVYRDLVVENGRGNLHRLYEVQNGNHIDRYKQSYGFSTLEFVQPHAQAAFDQLAQWVEKGVPAPKGQCIPRGGKLVGDREAGSRPEHCANLYEP</sequence>
<protein>
    <recommendedName>
        <fullName evidence="4">Tannase/feruloyl esterase family alpha/beta hydrolase</fullName>
    </recommendedName>
</protein>
<dbReference type="PROSITE" id="PS51257">
    <property type="entry name" value="PROKAR_LIPOPROTEIN"/>
    <property type="match status" value="1"/>
</dbReference>
<organism evidence="2 3">
    <name type="scientific">Pendulispora rubella</name>
    <dbReference type="NCBI Taxonomy" id="2741070"/>
    <lineage>
        <taxon>Bacteria</taxon>
        <taxon>Pseudomonadati</taxon>
        <taxon>Myxococcota</taxon>
        <taxon>Myxococcia</taxon>
        <taxon>Myxococcales</taxon>
        <taxon>Sorangiineae</taxon>
        <taxon>Pendulisporaceae</taxon>
        <taxon>Pendulispora</taxon>
    </lineage>
</organism>
<dbReference type="Proteomes" id="UP001374803">
    <property type="component" value="Chromosome"/>
</dbReference>
<dbReference type="SUPFAM" id="SSF53474">
    <property type="entry name" value="alpha/beta-Hydrolases"/>
    <property type="match status" value="1"/>
</dbReference>
<name>A0ABZ2LF15_9BACT</name>